<dbReference type="EMBL" id="CAXKWB010017487">
    <property type="protein sequence ID" value="CAL4119017.1"/>
    <property type="molecule type" value="Genomic_DNA"/>
</dbReference>
<feature type="compositionally biased region" description="Gly residues" evidence="1">
    <location>
        <begin position="143"/>
        <end position="154"/>
    </location>
</feature>
<feature type="compositionally biased region" description="Low complexity" evidence="1">
    <location>
        <begin position="132"/>
        <end position="142"/>
    </location>
</feature>
<dbReference type="GO" id="GO:0015629">
    <property type="term" value="C:actin cytoskeleton"/>
    <property type="evidence" value="ECO:0007669"/>
    <property type="project" value="TreeGrafter"/>
</dbReference>
<dbReference type="GO" id="GO:0005737">
    <property type="term" value="C:cytoplasm"/>
    <property type="evidence" value="ECO:0007669"/>
    <property type="project" value="TreeGrafter"/>
</dbReference>
<feature type="compositionally biased region" description="Basic and acidic residues" evidence="1">
    <location>
        <begin position="92"/>
        <end position="105"/>
    </location>
</feature>
<feature type="compositionally biased region" description="Basic and acidic residues" evidence="1">
    <location>
        <begin position="73"/>
        <end position="84"/>
    </location>
</feature>
<feature type="compositionally biased region" description="Polar residues" evidence="1">
    <location>
        <begin position="324"/>
        <end position="335"/>
    </location>
</feature>
<dbReference type="PANTHER" id="PTHR11977">
    <property type="entry name" value="VILLIN"/>
    <property type="match status" value="1"/>
</dbReference>
<dbReference type="GO" id="GO:0008154">
    <property type="term" value="P:actin polymerization or depolymerization"/>
    <property type="evidence" value="ECO:0007669"/>
    <property type="project" value="TreeGrafter"/>
</dbReference>
<proteinExistence type="predicted"/>
<comment type="caution">
    <text evidence="3">The sequence shown here is derived from an EMBL/GenBank/DDBJ whole genome shotgun (WGS) entry which is preliminary data.</text>
</comment>
<feature type="region of interest" description="Disordered" evidence="1">
    <location>
        <begin position="298"/>
        <end position="361"/>
    </location>
</feature>
<dbReference type="InterPro" id="IPR003128">
    <property type="entry name" value="Villin_headpiece"/>
</dbReference>
<dbReference type="SUPFAM" id="SSF47050">
    <property type="entry name" value="VHP, Villin headpiece domain"/>
    <property type="match status" value="1"/>
</dbReference>
<feature type="region of interest" description="Disordered" evidence="1">
    <location>
        <begin position="1"/>
        <end position="162"/>
    </location>
</feature>
<dbReference type="Proteomes" id="UP001497623">
    <property type="component" value="Unassembled WGS sequence"/>
</dbReference>
<dbReference type="SUPFAM" id="SSF55753">
    <property type="entry name" value="Actin depolymerizing proteins"/>
    <property type="match status" value="5"/>
</dbReference>
<dbReference type="Gene3D" id="1.10.950.10">
    <property type="entry name" value="Villin headpiece domain"/>
    <property type="match status" value="1"/>
</dbReference>
<dbReference type="PROSITE" id="PS51089">
    <property type="entry name" value="HP"/>
    <property type="match status" value="1"/>
</dbReference>
<evidence type="ECO:0000313" key="3">
    <source>
        <dbReference type="EMBL" id="CAL4119017.1"/>
    </source>
</evidence>
<accession>A0AAV2RAB1</accession>
<feature type="domain" description="HP" evidence="2">
    <location>
        <begin position="1249"/>
        <end position="1312"/>
    </location>
</feature>
<feature type="compositionally biased region" description="Low complexity" evidence="1">
    <location>
        <begin position="60"/>
        <end position="71"/>
    </location>
</feature>
<dbReference type="PANTHER" id="PTHR11977:SF45">
    <property type="entry name" value="SUPERVILLIN"/>
    <property type="match status" value="1"/>
</dbReference>
<dbReference type="GO" id="GO:0051015">
    <property type="term" value="F:actin filament binding"/>
    <property type="evidence" value="ECO:0007669"/>
    <property type="project" value="InterPro"/>
</dbReference>
<keyword evidence="4" id="KW-1185">Reference proteome</keyword>
<evidence type="ECO:0000259" key="2">
    <source>
        <dbReference type="PROSITE" id="PS51089"/>
    </source>
</evidence>
<organism evidence="3 4">
    <name type="scientific">Meganyctiphanes norvegica</name>
    <name type="common">Northern krill</name>
    <name type="synonym">Thysanopoda norvegica</name>
    <dbReference type="NCBI Taxonomy" id="48144"/>
    <lineage>
        <taxon>Eukaryota</taxon>
        <taxon>Metazoa</taxon>
        <taxon>Ecdysozoa</taxon>
        <taxon>Arthropoda</taxon>
        <taxon>Crustacea</taxon>
        <taxon>Multicrustacea</taxon>
        <taxon>Malacostraca</taxon>
        <taxon>Eumalacostraca</taxon>
        <taxon>Eucarida</taxon>
        <taxon>Euphausiacea</taxon>
        <taxon>Euphausiidae</taxon>
        <taxon>Meganyctiphanes</taxon>
    </lineage>
</organism>
<evidence type="ECO:0000256" key="1">
    <source>
        <dbReference type="SAM" id="MobiDB-lite"/>
    </source>
</evidence>
<dbReference type="GO" id="GO:0005546">
    <property type="term" value="F:phosphatidylinositol-4,5-bisphosphate binding"/>
    <property type="evidence" value="ECO:0007669"/>
    <property type="project" value="TreeGrafter"/>
</dbReference>
<gene>
    <name evidence="3" type="ORF">MNOR_LOCUS21588</name>
</gene>
<dbReference type="SMART" id="SM00262">
    <property type="entry name" value="GEL"/>
    <property type="match status" value="4"/>
</dbReference>
<dbReference type="Gene3D" id="3.40.20.10">
    <property type="entry name" value="Severin"/>
    <property type="match status" value="5"/>
</dbReference>
<dbReference type="Pfam" id="PF02209">
    <property type="entry name" value="VHP"/>
    <property type="match status" value="1"/>
</dbReference>
<dbReference type="InterPro" id="IPR036886">
    <property type="entry name" value="Villin_headpiece_dom_sf"/>
</dbReference>
<protein>
    <recommendedName>
        <fullName evidence="2">HP domain-containing protein</fullName>
    </recommendedName>
</protein>
<evidence type="ECO:0000313" key="4">
    <source>
        <dbReference type="Proteomes" id="UP001497623"/>
    </source>
</evidence>
<name>A0AAV2RAB1_MEGNR</name>
<dbReference type="SMART" id="SM00153">
    <property type="entry name" value="VHP"/>
    <property type="match status" value="1"/>
</dbReference>
<dbReference type="InterPro" id="IPR029006">
    <property type="entry name" value="ADF-H/Gelsolin-like_dom_sf"/>
</dbReference>
<dbReference type="InterPro" id="IPR007122">
    <property type="entry name" value="Villin/Gelsolin"/>
</dbReference>
<sequence>MDAAVKQAESIEDTHDLAEALRQIGPTRGMKEKHLEKEDKHKEDDRSTESFTKAKRNTLSVSSSSSSTSSSETDMKHIKNDAVVRRRNAHTKRYDERRSMVELRNLDSGGGSGTPADGSSDSPPTPGDHQQDSSSSGADSADGGSGSGGGGGGLPIPRGTGTGIMDAKQILAQSPIFRKQLQDPQDAKAQRASCDVADLKSTSSLNARLAALQKSGNEGWKQKVNKENTDVNSNVTRRTKGGGGGRERPVSLFERMSQLENSSTSWKNRVSPSDAAKFTVAHKIASNSTSSVPALIKSQASPDILPSTPPRGSPLVDRKKRSPQQKVFKSKTGGNLPSMLSRASPTAVRKSFRRSTSNPADVDNAETFVEGKSVSVFRADDEDFTAFFTSTPEASPYSQNKEDVTLEAADLDHITSNTSELLVQRRNIKVGRRQRSARNPLKALAAREDIKSEYTEVKLGSGERELRRMKVEELSKNSNLAVEALAGLASKENFSAVALKKVEDNPVVREMAPYSQLMLIQVKGRRWAQSRLVKPSVASVNQGDDFILISQTDIFHYKGEFANVIERAKAAEIALYIIQTKDMGISTAKSVIEIDEKSPKSRKSKFWKLLGGDESSCGQVCGPAEEDDLVELALVAATKVYDVQEDSLVPVTDAWGLMPKVELLASDKTLVFDFGSELYVWSGKRADQTERRVGLALGRELWEEEYDYTDCDINPITPMLSHSNATLIGYRPEWGICAKITENVETILFKEKFIDWPDEAQQTRIKEVKQELLNQAAPVSELSACDANELLDNLPTEPDLVLEMSHLGRGTEYYDEEERRNLTMSTEELEMWHVSENDKEQMSGESLNHLHSADSYVVRWKYHVTSTGRTLKGAPSKHNVTGRYRVAYFFWQGSCSSISDKGVAALMTVELDKERGPHVRVTQGQESPAFLNLFKSALVVHKGKRDEIPSGHWRLFHVRGEMELEAHLVEIEVDSAHLRSRSSLVLINTQTGIVHLWYGAKALRHTRKIASMASEKLISSGKIVEMGWKKGVGIKLKEQFEGAETRDFWEGFGGSRAKNQHFSLLEDENSYDWTPRMWHMVASHNDFQAIEVVSSFRATEVPNPLPFTQADIYSVTQPALFIVDGGHRVWVWQGWWPDESSPEDVAITTGSATLRFNHARRAALETALSYCQLKAKAQAKDKAKKTNKKVVDENPPVIEPEVVIAGLEPLEFSNHFIHWTPREDIRQLQEKEGLWTKGEHYLVSSFLKQLCRTRYSLEELSARPLPDGVDPLRLEVYLSEEEFFEALGMNREEFYNLQSWKQVDNKKKANLF</sequence>
<dbReference type="GO" id="GO:0051016">
    <property type="term" value="P:barbed-end actin filament capping"/>
    <property type="evidence" value="ECO:0007669"/>
    <property type="project" value="TreeGrafter"/>
</dbReference>
<dbReference type="GO" id="GO:0051014">
    <property type="term" value="P:actin filament severing"/>
    <property type="evidence" value="ECO:0007669"/>
    <property type="project" value="TreeGrafter"/>
</dbReference>
<reference evidence="3 4" key="1">
    <citation type="submission" date="2024-05" db="EMBL/GenBank/DDBJ databases">
        <authorList>
            <person name="Wallberg A."/>
        </authorList>
    </citation>
    <scope>NUCLEOTIDE SEQUENCE [LARGE SCALE GENOMIC DNA]</scope>
</reference>
<feature type="compositionally biased region" description="Basic and acidic residues" evidence="1">
    <location>
        <begin position="29"/>
        <end position="48"/>
    </location>
</feature>